<keyword evidence="1" id="KW-1133">Transmembrane helix</keyword>
<keyword evidence="1" id="KW-0812">Transmembrane</keyword>
<dbReference type="EMBL" id="WHOC01000123">
    <property type="protein sequence ID" value="NOU88585.1"/>
    <property type="molecule type" value="Genomic_DNA"/>
</dbReference>
<proteinExistence type="predicted"/>
<dbReference type="Proteomes" id="UP000658690">
    <property type="component" value="Unassembled WGS sequence"/>
</dbReference>
<name>A0ABX1Z5C9_9BACL</name>
<evidence type="ECO:0000256" key="1">
    <source>
        <dbReference type="SAM" id="Phobius"/>
    </source>
</evidence>
<gene>
    <name evidence="2" type="ORF">GC102_22930</name>
</gene>
<organism evidence="2 3">
    <name type="scientific">Paenibacillus germinis</name>
    <dbReference type="NCBI Taxonomy" id="2654979"/>
    <lineage>
        <taxon>Bacteria</taxon>
        <taxon>Bacillati</taxon>
        <taxon>Bacillota</taxon>
        <taxon>Bacilli</taxon>
        <taxon>Bacillales</taxon>
        <taxon>Paenibacillaceae</taxon>
        <taxon>Paenibacillus</taxon>
    </lineage>
</organism>
<dbReference type="RefSeq" id="WP_171691600.1">
    <property type="nucleotide sequence ID" value="NZ_WHOC01000123.1"/>
</dbReference>
<sequence>MEIKELLIAWFIGFVMMLGGGFFGYRTLKDIIEHGKRYKEEKANKETLRFWYLDWIFLLLEALLGTLIRPAVVISLFFFLIGAVTFVLYTIRIIAKLFGYDLVF</sequence>
<keyword evidence="1" id="KW-0472">Membrane</keyword>
<comment type="caution">
    <text evidence="2">The sequence shown here is derived from an EMBL/GenBank/DDBJ whole genome shotgun (WGS) entry which is preliminary data.</text>
</comment>
<feature type="transmembrane region" description="Helical" evidence="1">
    <location>
        <begin position="49"/>
        <end position="68"/>
    </location>
</feature>
<feature type="transmembrane region" description="Helical" evidence="1">
    <location>
        <begin position="74"/>
        <end position="95"/>
    </location>
</feature>
<feature type="transmembrane region" description="Helical" evidence="1">
    <location>
        <begin position="6"/>
        <end position="28"/>
    </location>
</feature>
<keyword evidence="3" id="KW-1185">Reference proteome</keyword>
<protein>
    <recommendedName>
        <fullName evidence="4">DUF3784 domain-containing protein</fullName>
    </recommendedName>
</protein>
<accession>A0ABX1Z5C9</accession>
<reference evidence="2 3" key="1">
    <citation type="submission" date="2019-10" db="EMBL/GenBank/DDBJ databases">
        <title>Description of Paenibacillus choica sp. nov.</title>
        <authorList>
            <person name="Carlier A."/>
            <person name="Qi S."/>
        </authorList>
    </citation>
    <scope>NUCLEOTIDE SEQUENCE [LARGE SCALE GENOMIC DNA]</scope>
    <source>
        <strain evidence="2 3">LMG 31460</strain>
    </source>
</reference>
<evidence type="ECO:0008006" key="4">
    <source>
        <dbReference type="Google" id="ProtNLM"/>
    </source>
</evidence>
<evidence type="ECO:0000313" key="3">
    <source>
        <dbReference type="Proteomes" id="UP000658690"/>
    </source>
</evidence>
<evidence type="ECO:0000313" key="2">
    <source>
        <dbReference type="EMBL" id="NOU88585.1"/>
    </source>
</evidence>